<dbReference type="InterPro" id="IPR008979">
    <property type="entry name" value="Galactose-bd-like_sf"/>
</dbReference>
<evidence type="ECO:0000256" key="1">
    <source>
        <dbReference type="SAM" id="Phobius"/>
    </source>
</evidence>
<keyword evidence="1" id="KW-1133">Transmembrane helix</keyword>
<proteinExistence type="predicted"/>
<reference evidence="5" key="1">
    <citation type="submission" date="2025-08" db="UniProtKB">
        <authorList>
            <consortium name="RefSeq"/>
        </authorList>
    </citation>
    <scope>IDENTIFICATION</scope>
</reference>
<keyword evidence="4" id="KW-1185">Reference proteome</keyword>
<dbReference type="InterPro" id="IPR000742">
    <property type="entry name" value="EGF"/>
</dbReference>
<feature type="transmembrane region" description="Helical" evidence="1">
    <location>
        <begin position="558"/>
        <end position="580"/>
    </location>
</feature>
<evidence type="ECO:0000259" key="3">
    <source>
        <dbReference type="SMART" id="SM00181"/>
    </source>
</evidence>
<evidence type="ECO:0000256" key="2">
    <source>
        <dbReference type="SAM" id="SignalP"/>
    </source>
</evidence>
<keyword evidence="2" id="KW-0732">Signal</keyword>
<dbReference type="Gene3D" id="2.170.300.10">
    <property type="entry name" value="Tie2 ligand-binding domain superfamily"/>
    <property type="match status" value="1"/>
</dbReference>
<name>A0A9W3ABX4_BIOGL</name>
<keyword evidence="1" id="KW-0812">Transmembrane</keyword>
<dbReference type="Gene3D" id="2.60.120.260">
    <property type="entry name" value="Galactose-binding domain-like"/>
    <property type="match status" value="1"/>
</dbReference>
<evidence type="ECO:0000313" key="4">
    <source>
        <dbReference type="Proteomes" id="UP001165740"/>
    </source>
</evidence>
<dbReference type="OrthoDB" id="10252017at2759"/>
<dbReference type="PANTHER" id="PTHR24035:SF109">
    <property type="entry name" value="PROTEIN DRAPER"/>
    <property type="match status" value="1"/>
</dbReference>
<evidence type="ECO:0000313" key="5">
    <source>
        <dbReference type="RefSeq" id="XP_055884721.1"/>
    </source>
</evidence>
<dbReference type="AlphaFoldDB" id="A0A9W3ABX4"/>
<gene>
    <name evidence="5" type="primary">LOC106052306</name>
</gene>
<dbReference type="SMART" id="SM00181">
    <property type="entry name" value="EGF"/>
    <property type="match status" value="3"/>
</dbReference>
<feature type="domain" description="EGF-like" evidence="3">
    <location>
        <begin position="511"/>
        <end position="544"/>
    </location>
</feature>
<accession>A0A9W3ABX4</accession>
<dbReference type="Proteomes" id="UP001165740">
    <property type="component" value="Chromosome 5"/>
</dbReference>
<dbReference type="InterPro" id="IPR052108">
    <property type="entry name" value="MEGF/SIB"/>
</dbReference>
<dbReference type="SUPFAM" id="SSF49785">
    <property type="entry name" value="Galactose-binding domain-like"/>
    <property type="match status" value="1"/>
</dbReference>
<dbReference type="RefSeq" id="XP_055884721.1">
    <property type="nucleotide sequence ID" value="XM_056028746.1"/>
</dbReference>
<feature type="domain" description="EGF-like" evidence="3">
    <location>
        <begin position="469"/>
        <end position="500"/>
    </location>
</feature>
<keyword evidence="1" id="KW-0472">Membrane</keyword>
<feature type="domain" description="EGF-like" evidence="3">
    <location>
        <begin position="423"/>
        <end position="454"/>
    </location>
</feature>
<feature type="chain" id="PRO_5040811982" evidence="2">
    <location>
        <begin position="22"/>
        <end position="686"/>
    </location>
</feature>
<sequence>MTIHYILFTLIGTYEWRFVATQDNRYCSNSDFCSYKCRCSSCEPNSGLCAVNATCNKGWFGHNCQYQDLKPDKVVIEPQQINTQWLMDNEDSTCNEGLYITSLVITLNDIYPLTWIRIVLNDTNKFSTVRLLYGTTNECQKPVWSRPNERTMDIGCEKSVPIKTLSIIGNLDSLCSVYINGGRNVAYGQRASQSSNLSNTYYLANLAVDGDYNTFSHTGSEERPRFSLTFNTNYLVTRFLLYNRANLLDMLRGFRLQSFDTNSIIVDNHKDILVQPQSVYVVIGNASIPISSLSVNETSKIPPAPNPYLALMEIEAYGECPPGKWSLPCTRNCSDSCPTSCHRDDGACNAVCAGFSNPPECTQDCKRENWGINCNNDCSPKCFNLSCDSRTGQCDQGCLGYSDSPLCTIDCLTENWGINCSRNCSDGCLNKTCMATNGACFGGCKAGYQLPDCTQVCLDGQWGINCSLPCNTNCYSNSCHPVTGSCSLGCIEGYQLPDCTLACDKVNYGRNCSLNCSVHCITQECNTTEGSCSCLAGYEGSTCQQMNENSESLPQQTIIVIAASLASGALLAIIICLIVFKVKGKFCFESKVNTRKRKITNPPVIPKDEDAFHNIDKHENIEYNNISQDESLSNSNAYSMPAVLLQDEHAYQLPVIITEKDYSNFDIQLFDSHPYEAVQTKKAIHF</sequence>
<dbReference type="PANTHER" id="PTHR24035">
    <property type="entry name" value="MULTIPLE EPIDERMAL GROWTH FACTOR-LIKE DOMAINS PROTEIN"/>
    <property type="match status" value="1"/>
</dbReference>
<dbReference type="GeneID" id="106052306"/>
<feature type="signal peptide" evidence="2">
    <location>
        <begin position="1"/>
        <end position="21"/>
    </location>
</feature>
<organism evidence="4 5">
    <name type="scientific">Biomphalaria glabrata</name>
    <name type="common">Bloodfluke planorb</name>
    <name type="synonym">Freshwater snail</name>
    <dbReference type="NCBI Taxonomy" id="6526"/>
    <lineage>
        <taxon>Eukaryota</taxon>
        <taxon>Metazoa</taxon>
        <taxon>Spiralia</taxon>
        <taxon>Lophotrochozoa</taxon>
        <taxon>Mollusca</taxon>
        <taxon>Gastropoda</taxon>
        <taxon>Heterobranchia</taxon>
        <taxon>Euthyneura</taxon>
        <taxon>Panpulmonata</taxon>
        <taxon>Hygrophila</taxon>
        <taxon>Lymnaeoidea</taxon>
        <taxon>Planorbidae</taxon>
        <taxon>Biomphalaria</taxon>
    </lineage>
</organism>
<protein>
    <submittedName>
        <fullName evidence="5">Uncharacterized protein LOC106052306</fullName>
    </submittedName>
</protein>